<dbReference type="InterPro" id="IPR000524">
    <property type="entry name" value="Tscrpt_reg_HTH_GntR"/>
</dbReference>
<dbReference type="PRINTS" id="PR00035">
    <property type="entry name" value="HTHGNTR"/>
</dbReference>
<sequence length="250" mass="27045">MAATNGSSVVRVPKAGELVAGELRRQIVTGEISPGDPLPSETVLMERYGVSRPTMREAFRILESEAIITVLRGAHGGARALAPDASIAARNLGLLLQFQGVPLADVYRTRTEIEVASVQALSGVSAKRLAPLVELVDQAGEALDDPLAFARIDTQIHQAIVDLSGLRTLAVLAGMLLNIMDAHNDLYMSVHGAENEWQADQHAYRAYKKLVMHLRAGDATTAAEAWRRHLKKVEQHMVGDSDTTLVELLS</sequence>
<dbReference type="PANTHER" id="PTHR43537">
    <property type="entry name" value="TRANSCRIPTIONAL REGULATOR, GNTR FAMILY"/>
    <property type="match status" value="1"/>
</dbReference>
<reference evidence="5 6" key="1">
    <citation type="submission" date="2019-11" db="EMBL/GenBank/DDBJ databases">
        <title>Gordonia sp. nov., a novel actinobacterium isolated from mangrove soil in Hainan.</title>
        <authorList>
            <person name="Huang X."/>
            <person name="Xie Y."/>
            <person name="Chu X."/>
            <person name="Xiao K."/>
        </authorList>
    </citation>
    <scope>NUCLEOTIDE SEQUENCE [LARGE SCALE GENOMIC DNA]</scope>
    <source>
        <strain evidence="5 6">HNM0687</strain>
    </source>
</reference>
<dbReference type="GO" id="GO:0003700">
    <property type="term" value="F:DNA-binding transcription factor activity"/>
    <property type="evidence" value="ECO:0007669"/>
    <property type="project" value="InterPro"/>
</dbReference>
<dbReference type="SMART" id="SM00345">
    <property type="entry name" value="HTH_GNTR"/>
    <property type="match status" value="1"/>
</dbReference>
<dbReference type="PANTHER" id="PTHR43537:SF5">
    <property type="entry name" value="UXU OPERON TRANSCRIPTIONAL REGULATOR"/>
    <property type="match status" value="1"/>
</dbReference>
<keyword evidence="2" id="KW-0238">DNA-binding</keyword>
<name>A0A6L7GVJ4_9ACTN</name>
<dbReference type="EMBL" id="WMBR01000005">
    <property type="protein sequence ID" value="MXP23487.1"/>
    <property type="molecule type" value="Genomic_DNA"/>
</dbReference>
<dbReference type="AlphaFoldDB" id="A0A6L7GVJ4"/>
<dbReference type="InterPro" id="IPR036390">
    <property type="entry name" value="WH_DNA-bd_sf"/>
</dbReference>
<comment type="caution">
    <text evidence="5">The sequence shown here is derived from an EMBL/GenBank/DDBJ whole genome shotgun (WGS) entry which is preliminary data.</text>
</comment>
<evidence type="ECO:0000256" key="1">
    <source>
        <dbReference type="ARBA" id="ARBA00023015"/>
    </source>
</evidence>
<dbReference type="InterPro" id="IPR008920">
    <property type="entry name" value="TF_FadR/GntR_C"/>
</dbReference>
<dbReference type="Proteomes" id="UP000475545">
    <property type="component" value="Unassembled WGS sequence"/>
</dbReference>
<feature type="domain" description="HTH gntR-type" evidence="4">
    <location>
        <begin position="13"/>
        <end position="83"/>
    </location>
</feature>
<keyword evidence="3" id="KW-0804">Transcription</keyword>
<dbReference type="GO" id="GO:0003677">
    <property type="term" value="F:DNA binding"/>
    <property type="evidence" value="ECO:0007669"/>
    <property type="project" value="UniProtKB-KW"/>
</dbReference>
<accession>A0A6L7GVJ4</accession>
<dbReference type="SMART" id="SM00895">
    <property type="entry name" value="FCD"/>
    <property type="match status" value="1"/>
</dbReference>
<dbReference type="RefSeq" id="WP_160903743.1">
    <property type="nucleotide sequence ID" value="NZ_CP102850.1"/>
</dbReference>
<evidence type="ECO:0000256" key="2">
    <source>
        <dbReference type="ARBA" id="ARBA00023125"/>
    </source>
</evidence>
<dbReference type="PROSITE" id="PS50949">
    <property type="entry name" value="HTH_GNTR"/>
    <property type="match status" value="1"/>
</dbReference>
<organism evidence="5 6">
    <name type="scientific">Gordonia mangrovi</name>
    <dbReference type="NCBI Taxonomy" id="2665643"/>
    <lineage>
        <taxon>Bacteria</taxon>
        <taxon>Bacillati</taxon>
        <taxon>Actinomycetota</taxon>
        <taxon>Actinomycetes</taxon>
        <taxon>Mycobacteriales</taxon>
        <taxon>Gordoniaceae</taxon>
        <taxon>Gordonia</taxon>
    </lineage>
</organism>
<evidence type="ECO:0000313" key="5">
    <source>
        <dbReference type="EMBL" id="MXP23487.1"/>
    </source>
</evidence>
<keyword evidence="6" id="KW-1185">Reference proteome</keyword>
<dbReference type="Pfam" id="PF00392">
    <property type="entry name" value="GntR"/>
    <property type="match status" value="1"/>
</dbReference>
<dbReference type="Gene3D" id="1.10.10.10">
    <property type="entry name" value="Winged helix-like DNA-binding domain superfamily/Winged helix DNA-binding domain"/>
    <property type="match status" value="1"/>
</dbReference>
<gene>
    <name evidence="5" type="ORF">GIY30_19285</name>
</gene>
<dbReference type="Gene3D" id="1.20.120.530">
    <property type="entry name" value="GntR ligand-binding domain-like"/>
    <property type="match status" value="1"/>
</dbReference>
<dbReference type="CDD" id="cd07377">
    <property type="entry name" value="WHTH_GntR"/>
    <property type="match status" value="1"/>
</dbReference>
<dbReference type="InterPro" id="IPR011711">
    <property type="entry name" value="GntR_C"/>
</dbReference>
<proteinExistence type="predicted"/>
<keyword evidence="1" id="KW-0805">Transcription regulation</keyword>
<evidence type="ECO:0000259" key="4">
    <source>
        <dbReference type="PROSITE" id="PS50949"/>
    </source>
</evidence>
<dbReference type="SUPFAM" id="SSF48008">
    <property type="entry name" value="GntR ligand-binding domain-like"/>
    <property type="match status" value="1"/>
</dbReference>
<dbReference type="SUPFAM" id="SSF46785">
    <property type="entry name" value="Winged helix' DNA-binding domain"/>
    <property type="match status" value="1"/>
</dbReference>
<protein>
    <submittedName>
        <fullName evidence="5">GntR family transcriptional regulator</fullName>
    </submittedName>
</protein>
<evidence type="ECO:0000256" key="3">
    <source>
        <dbReference type="ARBA" id="ARBA00023163"/>
    </source>
</evidence>
<dbReference type="InterPro" id="IPR036388">
    <property type="entry name" value="WH-like_DNA-bd_sf"/>
</dbReference>
<dbReference type="Pfam" id="PF07729">
    <property type="entry name" value="FCD"/>
    <property type="match status" value="1"/>
</dbReference>
<evidence type="ECO:0000313" key="6">
    <source>
        <dbReference type="Proteomes" id="UP000475545"/>
    </source>
</evidence>